<name>A0A9X3IXJ8_9BACT</name>
<protein>
    <submittedName>
        <fullName evidence="1">Uncharacterized protein</fullName>
    </submittedName>
</protein>
<comment type="caution">
    <text evidence="1">The sequence shown here is derived from an EMBL/GenBank/DDBJ whole genome shotgun (WGS) entry which is preliminary data.</text>
</comment>
<evidence type="ECO:0000313" key="1">
    <source>
        <dbReference type="EMBL" id="MCY1007060.1"/>
    </source>
</evidence>
<reference evidence="1" key="1">
    <citation type="submission" date="2022-11" db="EMBL/GenBank/DDBJ databases">
        <title>Minimal conservation of predation-associated metabolite biosynthetic gene clusters underscores biosynthetic potential of Myxococcota including descriptions for ten novel species: Archangium lansinium sp. nov., Myxococcus landrumus sp. nov., Nannocystis bai.</title>
        <authorList>
            <person name="Ahearne A."/>
            <person name="Stevens C."/>
            <person name="Phillips K."/>
        </authorList>
    </citation>
    <scope>NUCLEOTIDE SEQUENCE</scope>
    <source>
        <strain evidence="1">Na p29</strain>
    </source>
</reference>
<dbReference type="RefSeq" id="WP_267769588.1">
    <property type="nucleotide sequence ID" value="NZ_JAPNKE010000002.1"/>
</dbReference>
<dbReference type="EMBL" id="JAPNKE010000002">
    <property type="protein sequence ID" value="MCY1007060.1"/>
    <property type="molecule type" value="Genomic_DNA"/>
</dbReference>
<proteinExistence type="predicted"/>
<evidence type="ECO:0000313" key="2">
    <source>
        <dbReference type="Proteomes" id="UP001150924"/>
    </source>
</evidence>
<organism evidence="1 2">
    <name type="scientific">Nannocystis pusilla</name>
    <dbReference type="NCBI Taxonomy" id="889268"/>
    <lineage>
        <taxon>Bacteria</taxon>
        <taxon>Pseudomonadati</taxon>
        <taxon>Myxococcota</taxon>
        <taxon>Polyangia</taxon>
        <taxon>Nannocystales</taxon>
        <taxon>Nannocystaceae</taxon>
        <taxon>Nannocystis</taxon>
    </lineage>
</organism>
<dbReference type="Proteomes" id="UP001150924">
    <property type="component" value="Unassembled WGS sequence"/>
</dbReference>
<dbReference type="AlphaFoldDB" id="A0A9X3IXJ8"/>
<gene>
    <name evidence="1" type="ORF">OV079_16145</name>
</gene>
<keyword evidence="2" id="KW-1185">Reference proteome</keyword>
<sequence length="69" mass="7869">MKPLTWVALSVVDDEEPARPLPKLRFQMRLPDGSTRTGALDGQGYVLVEDIDPGRCWVELKDIRRGFTR</sequence>
<accession>A0A9X3IXJ8</accession>